<evidence type="ECO:0000259" key="2">
    <source>
        <dbReference type="Pfam" id="PF25794"/>
    </source>
</evidence>
<dbReference type="RefSeq" id="WP_163699784.1">
    <property type="nucleotide sequence ID" value="NZ_AP022595.1"/>
</dbReference>
<reference evidence="3 4" key="1">
    <citation type="journal article" date="2019" name="Emerg. Microbes Infect.">
        <title>Comprehensive subspecies identification of 175 nontuberculous mycobacteria species based on 7547 genomic profiles.</title>
        <authorList>
            <person name="Matsumoto Y."/>
            <person name="Kinjo T."/>
            <person name="Motooka D."/>
            <person name="Nabeya D."/>
            <person name="Jung N."/>
            <person name="Uechi K."/>
            <person name="Horii T."/>
            <person name="Iida T."/>
            <person name="Fujita J."/>
            <person name="Nakamura S."/>
        </authorList>
    </citation>
    <scope>NUCLEOTIDE SEQUENCE [LARGE SCALE GENOMIC DNA]</scope>
    <source>
        <strain evidence="3 4">JCM 30395</strain>
    </source>
</reference>
<feature type="region of interest" description="Disordered" evidence="1">
    <location>
        <begin position="257"/>
        <end position="276"/>
    </location>
</feature>
<keyword evidence="4" id="KW-1185">Reference proteome</keyword>
<evidence type="ECO:0000313" key="3">
    <source>
        <dbReference type="EMBL" id="BBY60973.1"/>
    </source>
</evidence>
<gene>
    <name evidence="3" type="ORF">MSAR_41090</name>
</gene>
<dbReference type="EMBL" id="AP022595">
    <property type="protein sequence ID" value="BBY60973.1"/>
    <property type="molecule type" value="Genomic_DNA"/>
</dbReference>
<dbReference type="Pfam" id="PF25794">
    <property type="entry name" value="SACS"/>
    <property type="match status" value="1"/>
</dbReference>
<dbReference type="InterPro" id="IPR058210">
    <property type="entry name" value="SACS/Nov_dom"/>
</dbReference>
<evidence type="ECO:0000313" key="4">
    <source>
        <dbReference type="Proteomes" id="UP000466445"/>
    </source>
</evidence>
<feature type="domain" description="Sacsin/Nov" evidence="2">
    <location>
        <begin position="29"/>
        <end position="132"/>
    </location>
</feature>
<evidence type="ECO:0000256" key="1">
    <source>
        <dbReference type="SAM" id="MobiDB-lite"/>
    </source>
</evidence>
<name>A0A7I7SW74_9MYCO</name>
<dbReference type="InterPro" id="IPR052957">
    <property type="entry name" value="Auxin_embryo_med"/>
</dbReference>
<dbReference type="SUPFAM" id="SSF55874">
    <property type="entry name" value="ATPase domain of HSP90 chaperone/DNA topoisomerase II/histidine kinase"/>
    <property type="match status" value="1"/>
</dbReference>
<dbReference type="PANTHER" id="PTHR32387:SF0">
    <property type="entry name" value="PROTEIN NO VEIN"/>
    <property type="match status" value="1"/>
</dbReference>
<dbReference type="PANTHER" id="PTHR32387">
    <property type="entry name" value="WU:FJ29H11"/>
    <property type="match status" value="1"/>
</dbReference>
<dbReference type="AlphaFoldDB" id="A0A7I7SW74"/>
<accession>A0A7I7SW74</accession>
<dbReference type="NCBIfam" id="NF047352">
    <property type="entry name" value="P_loop_sacsin"/>
    <property type="match status" value="1"/>
</dbReference>
<organism evidence="3 4">
    <name type="scientific">Mycolicibacterium sarraceniae</name>
    <dbReference type="NCBI Taxonomy" id="1534348"/>
    <lineage>
        <taxon>Bacteria</taxon>
        <taxon>Bacillati</taxon>
        <taxon>Actinomycetota</taxon>
        <taxon>Actinomycetes</taxon>
        <taxon>Mycobacteriales</taxon>
        <taxon>Mycobacteriaceae</taxon>
        <taxon>Mycolicibacterium</taxon>
    </lineage>
</organism>
<sequence>MAESTDFENLRQKRLRYVESARENNFEEGLKRLLSDLYPDKAHFIYELLQNSEDALATTVGFTLKADRLTVSHDGKRPFSVADIESITSIGQSTKGGDSTQIGKFGVGFKAVFAYTSRPEIRSGAHSFAINDLFVPTAIDGLAQPGLTTFTFPFDREYKPAETACSEVERGLLTLDEKTLLFLDHIRTITYELPDGTVGIIERRPVDSRVVAIKRSVGDEFVESQWLRLSGNTSVDGPPGSALRVAVAFKVESADGSQSKNAKQAEGQGAAPRRSIVPVNDGDVSIYFPAVKESSGLRFHIHAPFASTVARDSVRDDPGNVRLVGDIARLIAEALPGMCTDGLIDDSFLDALPNDDDQIGRLYDQIRDAITEAFNDLEITPVRGTGAGFAAARTLVASPSEFRNWLDPADLPTLLDFAGIASAVTPRWIRHRDGRAGKFLAGLDTIEFGWEELSEALSAAMSADEILEDADEVYDDDDKVTPNAWFAWLDAKTDDSLLGLYLLIGVGARHHKPYYGLEDVPIVRVRKRDVVNHVRGSATFLPSGRSDTVQSRVPIDLAYFEDDEDATRSANLKAFYQSVGTKRWDESARAEQRLEAYRDPERAIPDGDELTQHLADVRAFLRYAAKLGTAVARGKLADVPMFLAEQSRGGQRWVTALETFVDLPFEDTGLSGLYPRVPLFWDGGSRAGEYAYDAEPYALAGIYLEVEGVVDFVGSLGAKTGIEITKANVTRNVDFSTSWRYRESSLAQRSDWNIDRLDDIIEMGDHDLLRALWSAVVVAPALKAVAVYQANASVQRHQMASQLARTLTSTPWVLNRDGDLKLPREVSVEELPDDWQVPQQTSLVYKLDFGADAGRRRQKQKGVTDFLREEGFDEDSLDLLQQMKEAGLDPRAILREHAAMSRFPDGPSEDPVRRAAVAAVDAVSAPEYSTSNRERSVVDGQAEASAESKAYLRAQYTTPAGEMHCQACRNPLPFKIKGGSWYFEAVRLVNARKQVHTPNAIALCPLCAALYKYARGTKNEAILDELDSTTIDTGQGPVEIPVVLDGKRIKLGLTGKHAIDIKTALGVAGDERPEAD</sequence>
<dbReference type="KEGG" id="msar:MSAR_41090"/>
<dbReference type="Proteomes" id="UP000466445">
    <property type="component" value="Chromosome"/>
</dbReference>
<proteinExistence type="predicted"/>
<dbReference type="InterPro" id="IPR036890">
    <property type="entry name" value="HATPase_C_sf"/>
</dbReference>
<protein>
    <recommendedName>
        <fullName evidence="2">Sacsin/Nov domain-containing protein</fullName>
    </recommendedName>
</protein>
<dbReference type="Gene3D" id="3.30.565.10">
    <property type="entry name" value="Histidine kinase-like ATPase, C-terminal domain"/>
    <property type="match status" value="1"/>
</dbReference>